<dbReference type="EMBL" id="HG793139">
    <property type="protein sequence ID" value="CRL21881.1"/>
    <property type="molecule type" value="Genomic_DNA"/>
</dbReference>
<dbReference type="AlphaFoldDB" id="A0A0G4P6D3"/>
<keyword evidence="3" id="KW-1185">Reference proteome</keyword>
<name>A0A0G4P6D3_PENC3</name>
<reference evidence="2 3" key="1">
    <citation type="journal article" date="2014" name="Nat. Commun.">
        <title>Multiple recent horizontal transfers of a large genomic region in cheese making fungi.</title>
        <authorList>
            <person name="Cheeseman K."/>
            <person name="Ropars J."/>
            <person name="Renault P."/>
            <person name="Dupont J."/>
            <person name="Gouzy J."/>
            <person name="Branca A."/>
            <person name="Abraham A.L."/>
            <person name="Ceppi M."/>
            <person name="Conseiller E."/>
            <person name="Debuchy R."/>
            <person name="Malagnac F."/>
            <person name="Goarin A."/>
            <person name="Silar P."/>
            <person name="Lacoste S."/>
            <person name="Sallet E."/>
            <person name="Bensimon A."/>
            <person name="Giraud T."/>
            <person name="Brygoo Y."/>
        </authorList>
    </citation>
    <scope>NUCLEOTIDE SEQUENCE [LARGE SCALE GENOMIC DNA]</scope>
    <source>
        <strain evidence="3">FM 013</strain>
    </source>
</reference>
<evidence type="ECO:0000256" key="1">
    <source>
        <dbReference type="SAM" id="MobiDB-lite"/>
    </source>
</evidence>
<accession>A0A0G4P6D3</accession>
<gene>
    <name evidence="2" type="ORF">PCAMFM013_S006g000421</name>
</gene>
<evidence type="ECO:0000313" key="2">
    <source>
        <dbReference type="EMBL" id="CRL21881.1"/>
    </source>
</evidence>
<organism evidence="2 3">
    <name type="scientific">Penicillium camemberti (strain FM 013)</name>
    <dbReference type="NCBI Taxonomy" id="1429867"/>
    <lineage>
        <taxon>Eukaryota</taxon>
        <taxon>Fungi</taxon>
        <taxon>Dikarya</taxon>
        <taxon>Ascomycota</taxon>
        <taxon>Pezizomycotina</taxon>
        <taxon>Eurotiomycetes</taxon>
        <taxon>Eurotiomycetidae</taxon>
        <taxon>Eurotiales</taxon>
        <taxon>Aspergillaceae</taxon>
        <taxon>Penicillium</taxon>
    </lineage>
</organism>
<sequence>MADPNGHGHLQTCQEEYRAQADRLQGSKMGLLRGEKESWKDADKMDIHRTPRRQPPPPTVLVLAKQTRA</sequence>
<dbReference type="Proteomes" id="UP000053732">
    <property type="component" value="Unassembled WGS sequence"/>
</dbReference>
<feature type="region of interest" description="Disordered" evidence="1">
    <location>
        <begin position="26"/>
        <end position="69"/>
    </location>
</feature>
<feature type="compositionally biased region" description="Basic and acidic residues" evidence="1">
    <location>
        <begin position="33"/>
        <end position="49"/>
    </location>
</feature>
<proteinExistence type="predicted"/>
<protein>
    <submittedName>
        <fullName evidence="2">Str. FM013</fullName>
    </submittedName>
</protein>
<evidence type="ECO:0000313" key="3">
    <source>
        <dbReference type="Proteomes" id="UP000053732"/>
    </source>
</evidence>